<dbReference type="GO" id="GO:0061928">
    <property type="term" value="F:glutathione specific gamma-glutamylcyclotransferase activity"/>
    <property type="evidence" value="ECO:0007669"/>
    <property type="project" value="UniProtKB-EC"/>
</dbReference>
<evidence type="ECO:0000256" key="2">
    <source>
        <dbReference type="ARBA" id="ARBA00023239"/>
    </source>
</evidence>
<organism evidence="4 5">
    <name type="scientific">Roseibaca calidilacus</name>
    <dbReference type="NCBI Taxonomy" id="1666912"/>
    <lineage>
        <taxon>Bacteria</taxon>
        <taxon>Pseudomonadati</taxon>
        <taxon>Pseudomonadota</taxon>
        <taxon>Alphaproteobacteria</taxon>
        <taxon>Rhodobacterales</taxon>
        <taxon>Paracoccaceae</taxon>
        <taxon>Roseinatronobacter</taxon>
    </lineage>
</organism>
<dbReference type="Proteomes" id="UP000182045">
    <property type="component" value="Unassembled WGS sequence"/>
</dbReference>
<dbReference type="Proteomes" id="UP000050413">
    <property type="component" value="Unassembled WGS sequence"/>
</dbReference>
<dbReference type="InterPro" id="IPR036568">
    <property type="entry name" value="GGCT-like_sf"/>
</dbReference>
<accession>A0A0P7YYI7</accession>
<dbReference type="GO" id="GO:0006751">
    <property type="term" value="P:glutathione catabolic process"/>
    <property type="evidence" value="ECO:0007669"/>
    <property type="project" value="InterPro"/>
</dbReference>
<dbReference type="EC" id="4.3.2.7" evidence="1"/>
<evidence type="ECO:0000313" key="6">
    <source>
        <dbReference type="Proteomes" id="UP000182045"/>
    </source>
</evidence>
<evidence type="ECO:0000256" key="1">
    <source>
        <dbReference type="ARBA" id="ARBA00012344"/>
    </source>
</evidence>
<comment type="caution">
    <text evidence="4">The sequence shown here is derived from an EMBL/GenBank/DDBJ whole genome shotgun (WGS) entry which is preliminary data.</text>
</comment>
<name>A0A0P7YYI7_9RHOB</name>
<dbReference type="InterPro" id="IPR006840">
    <property type="entry name" value="ChaC"/>
</dbReference>
<protein>
    <recommendedName>
        <fullName evidence="1">glutathione-specific gamma-glutamylcyclotransferase</fullName>
        <ecNumber evidence="1">4.3.2.7</ecNumber>
    </recommendedName>
</protein>
<evidence type="ECO:0000313" key="3">
    <source>
        <dbReference type="EMBL" id="CUX81413.1"/>
    </source>
</evidence>
<dbReference type="CDD" id="cd06661">
    <property type="entry name" value="GGCT_like"/>
    <property type="match status" value="1"/>
</dbReference>
<dbReference type="EMBL" id="FBYC01000004">
    <property type="protein sequence ID" value="CUX81413.1"/>
    <property type="molecule type" value="Genomic_DNA"/>
</dbReference>
<dbReference type="AlphaFoldDB" id="A0A0P7YYI7"/>
<evidence type="ECO:0000313" key="5">
    <source>
        <dbReference type="Proteomes" id="UP000050413"/>
    </source>
</evidence>
<keyword evidence="6" id="KW-1185">Reference proteome</keyword>
<dbReference type="EMBL" id="LJSG01000006">
    <property type="protein sequence ID" value="KPP94184.1"/>
    <property type="molecule type" value="Genomic_DNA"/>
</dbReference>
<dbReference type="InterPro" id="IPR013024">
    <property type="entry name" value="GGCT-like"/>
</dbReference>
<keyword evidence="2" id="KW-0456">Lyase</keyword>
<dbReference type="PATRIC" id="fig|1666912.4.peg.454"/>
<dbReference type="GO" id="GO:0005737">
    <property type="term" value="C:cytoplasm"/>
    <property type="evidence" value="ECO:0007669"/>
    <property type="project" value="TreeGrafter"/>
</dbReference>
<dbReference type="STRING" id="1666912.Ga0058931_1749"/>
<dbReference type="SUPFAM" id="SSF110857">
    <property type="entry name" value="Gamma-glutamyl cyclotransferase-like"/>
    <property type="match status" value="1"/>
</dbReference>
<dbReference type="RefSeq" id="WP_072245987.1">
    <property type="nucleotide sequence ID" value="NZ_FBYC01000004.1"/>
</dbReference>
<sequence length="182" mass="20047">MPRKPSNTLWIFGYGSLIWNPGFAHGQTRIARLDGYERSFCMRSIHHRGTPEVPGLVLALDEGPGGCEGVAFEVDGRIADETLEYLRARELISAAYLEREVPVHLQGGEQVQAVTYVIDRAHGQYCGGLPLEEQAQIIARAVGGRGTNRDYLVNTARHLAELGLRDPDLDWLAARVGALGRK</sequence>
<reference evidence="3 6" key="2">
    <citation type="submission" date="2016-01" db="EMBL/GenBank/DDBJ databases">
        <authorList>
            <person name="Varghese N."/>
        </authorList>
    </citation>
    <scope>NUCLEOTIDE SEQUENCE [LARGE SCALE GENOMIC DNA]</scope>
    <source>
        <strain evidence="3 6">HL-91</strain>
    </source>
</reference>
<dbReference type="Gene3D" id="3.10.490.10">
    <property type="entry name" value="Gamma-glutamyl cyclotransferase-like"/>
    <property type="match status" value="1"/>
</dbReference>
<evidence type="ECO:0000313" key="4">
    <source>
        <dbReference type="EMBL" id="KPP94184.1"/>
    </source>
</evidence>
<gene>
    <name evidence="4" type="primary">chaC</name>
    <name evidence="3" type="ORF">Ga0058931_1749</name>
    <name evidence="4" type="ORF">HLUCCA05_12755</name>
</gene>
<dbReference type="PANTHER" id="PTHR12192:SF2">
    <property type="entry name" value="GLUTATHIONE-SPECIFIC GAMMA-GLUTAMYLCYCLOTRANSFERASE 2"/>
    <property type="match status" value="1"/>
</dbReference>
<reference evidence="4 5" key="1">
    <citation type="submission" date="2015-09" db="EMBL/GenBank/DDBJ databases">
        <title>Identification and resolution of microdiversity through metagenomic sequencing of parallel consortia.</title>
        <authorList>
            <person name="Nelson W.C."/>
            <person name="Romine M.F."/>
            <person name="Lindemann S.R."/>
        </authorList>
    </citation>
    <scope>NUCLEOTIDE SEQUENCE [LARGE SCALE GENOMIC DNA]</scope>
    <source>
        <strain evidence="4">HL-91</strain>
    </source>
</reference>
<proteinExistence type="predicted"/>
<dbReference type="Pfam" id="PF04752">
    <property type="entry name" value="ChaC"/>
    <property type="match status" value="1"/>
</dbReference>
<dbReference type="OrthoDB" id="9795692at2"/>
<dbReference type="PANTHER" id="PTHR12192">
    <property type="entry name" value="CATION TRANSPORT PROTEIN CHAC-RELATED"/>
    <property type="match status" value="1"/>
</dbReference>